<proteinExistence type="predicted"/>
<accession>A0A5B7D314</accession>
<dbReference type="Proteomes" id="UP000324222">
    <property type="component" value="Unassembled WGS sequence"/>
</dbReference>
<evidence type="ECO:0000313" key="2">
    <source>
        <dbReference type="EMBL" id="MPC15705.1"/>
    </source>
</evidence>
<protein>
    <submittedName>
        <fullName evidence="2">Uncharacterized protein</fullName>
    </submittedName>
</protein>
<name>A0A5B7D314_PORTR</name>
<dbReference type="EMBL" id="VSRR010000448">
    <property type="protein sequence ID" value="MPC15705.1"/>
    <property type="molecule type" value="Genomic_DNA"/>
</dbReference>
<evidence type="ECO:0000313" key="3">
    <source>
        <dbReference type="Proteomes" id="UP000324222"/>
    </source>
</evidence>
<gene>
    <name evidence="2" type="ORF">E2C01_008504</name>
</gene>
<dbReference type="AlphaFoldDB" id="A0A5B7D314"/>
<feature type="region of interest" description="Disordered" evidence="1">
    <location>
        <begin position="37"/>
        <end position="156"/>
    </location>
</feature>
<feature type="compositionally biased region" description="Acidic residues" evidence="1">
    <location>
        <begin position="69"/>
        <end position="78"/>
    </location>
</feature>
<evidence type="ECO:0000256" key="1">
    <source>
        <dbReference type="SAM" id="MobiDB-lite"/>
    </source>
</evidence>
<comment type="caution">
    <text evidence="2">The sequence shown here is derived from an EMBL/GenBank/DDBJ whole genome shotgun (WGS) entry which is preliminary data.</text>
</comment>
<keyword evidence="3" id="KW-1185">Reference proteome</keyword>
<sequence length="195" mass="21335">MSFFWGKEVEQQAGRRGINGVVGVAEVRQEAVKEALAQYQSRPKNLPLPSKRSSVMTARSPDRHHRDSDSEDSDEDSVTAEGSLGSSGGHSGSQGTPEVTRTPLLLPPPQVPSHGSGGGTPASSSSSSHHTPPHPMQPKQQQPLPPVPPHRSGRPPLLHCLTLQAMMEADHGYRERERERLRLTHLRICNKNNYK</sequence>
<reference evidence="2 3" key="1">
    <citation type="submission" date="2019-05" db="EMBL/GenBank/DDBJ databases">
        <title>Another draft genome of Portunus trituberculatus and its Hox gene families provides insights of decapod evolution.</title>
        <authorList>
            <person name="Jeong J.-H."/>
            <person name="Song I."/>
            <person name="Kim S."/>
            <person name="Choi T."/>
            <person name="Kim D."/>
            <person name="Ryu S."/>
            <person name="Kim W."/>
        </authorList>
    </citation>
    <scope>NUCLEOTIDE SEQUENCE [LARGE SCALE GENOMIC DNA]</scope>
    <source>
        <tissue evidence="2">Muscle</tissue>
    </source>
</reference>
<dbReference type="OrthoDB" id="69964at2759"/>
<organism evidence="2 3">
    <name type="scientific">Portunus trituberculatus</name>
    <name type="common">Swimming crab</name>
    <name type="synonym">Neptunus trituberculatus</name>
    <dbReference type="NCBI Taxonomy" id="210409"/>
    <lineage>
        <taxon>Eukaryota</taxon>
        <taxon>Metazoa</taxon>
        <taxon>Ecdysozoa</taxon>
        <taxon>Arthropoda</taxon>
        <taxon>Crustacea</taxon>
        <taxon>Multicrustacea</taxon>
        <taxon>Malacostraca</taxon>
        <taxon>Eumalacostraca</taxon>
        <taxon>Eucarida</taxon>
        <taxon>Decapoda</taxon>
        <taxon>Pleocyemata</taxon>
        <taxon>Brachyura</taxon>
        <taxon>Eubrachyura</taxon>
        <taxon>Portunoidea</taxon>
        <taxon>Portunidae</taxon>
        <taxon>Portuninae</taxon>
        <taxon>Portunus</taxon>
    </lineage>
</organism>
<feature type="compositionally biased region" description="Low complexity" evidence="1">
    <location>
        <begin position="121"/>
        <end position="130"/>
    </location>
</feature>